<dbReference type="PROSITE" id="PS52015">
    <property type="entry name" value="TONB_CTD"/>
    <property type="match status" value="1"/>
</dbReference>
<name>A0ABS2D1H7_9SPHN</name>
<keyword evidence="1" id="KW-0732">Signal</keyword>
<feature type="signal peptide" evidence="1">
    <location>
        <begin position="1"/>
        <end position="19"/>
    </location>
</feature>
<organism evidence="3 4">
    <name type="scientific">Sphingomonas longa</name>
    <dbReference type="NCBI Taxonomy" id="2778730"/>
    <lineage>
        <taxon>Bacteria</taxon>
        <taxon>Pseudomonadati</taxon>
        <taxon>Pseudomonadota</taxon>
        <taxon>Alphaproteobacteria</taxon>
        <taxon>Sphingomonadales</taxon>
        <taxon>Sphingomonadaceae</taxon>
        <taxon>Sphingomonas</taxon>
    </lineage>
</organism>
<dbReference type="Proteomes" id="UP000763641">
    <property type="component" value="Unassembled WGS sequence"/>
</dbReference>
<dbReference type="SUPFAM" id="SSF74653">
    <property type="entry name" value="TolA/TonB C-terminal domain"/>
    <property type="match status" value="1"/>
</dbReference>
<evidence type="ECO:0000313" key="3">
    <source>
        <dbReference type="EMBL" id="MBM6574755.1"/>
    </source>
</evidence>
<sequence length="656" mass="68744">MRTGLTMVAGAMLATAAVAQQPPATTVQQDFVAAIALDEAANYTGALAAWTALEAKTKPGSRSRAIVMARKADSLYRLFRYDEAAAAAKASLAGLPVDDATLRDDLRRTWFIVGTIAASTLDYAGAVPAFAKAETFADTPGGKLGPLLALVDAQTFVDPAAATASLARAETVLASANFDADTRGFVGRRRTVLLLNTGDLAGAKTSAMATVKALGGLTEKTSGLDAQARSDAALTLILNGQPDSAREYMAMTGAGRLAKGRFDPGAQMQSPDCGGEAGLKPSDVAVVEFNIAPEGRVTGVAPIYAAGGGRVALEFARAVQGWSWSPAEMAEIPAFFRSNVRVEMRCSTTFERPSIGDGLDAGLEQWLTEKRVAVPATPGGGDAQALPAQRAALTTAESGGPTSLATLAALYRLANNRAVGREERAKLYARAFTIAVTNDAPVEPRLALDLPARTEALVDRWKPEAYRRAVQPMLSEAPYAADPQARAAIRLTLADDARPGRATDAQTLVLLRQVADDAALKPNDPLRVGALVRIASIEERNGRADVARASFASSGLTADQCAILDAPPKMLRSAGAEAFPMEALRWGFEGWTLVQFDIAADGSTKATRTLLSYPPFIFSKAGSDLIVGAKFAKTYRPDGGLGCGGSTRRIVFGLPK</sequence>
<evidence type="ECO:0000313" key="4">
    <source>
        <dbReference type="Proteomes" id="UP000763641"/>
    </source>
</evidence>
<evidence type="ECO:0000256" key="1">
    <source>
        <dbReference type="SAM" id="SignalP"/>
    </source>
</evidence>
<dbReference type="InterPro" id="IPR037682">
    <property type="entry name" value="TonB_C"/>
</dbReference>
<evidence type="ECO:0000259" key="2">
    <source>
        <dbReference type="PROSITE" id="PS52015"/>
    </source>
</evidence>
<feature type="domain" description="TonB C-terminal" evidence="2">
    <location>
        <begin position="564"/>
        <end position="656"/>
    </location>
</feature>
<proteinExistence type="predicted"/>
<dbReference type="EMBL" id="JAFEMC010000001">
    <property type="protein sequence ID" value="MBM6574755.1"/>
    <property type="molecule type" value="Genomic_DNA"/>
</dbReference>
<dbReference type="Gene3D" id="3.30.2420.10">
    <property type="entry name" value="TonB"/>
    <property type="match status" value="1"/>
</dbReference>
<gene>
    <name evidence="3" type="ORF">ILT43_00090</name>
</gene>
<protein>
    <recommendedName>
        <fullName evidence="2">TonB C-terminal domain-containing protein</fullName>
    </recommendedName>
</protein>
<accession>A0ABS2D1H7</accession>
<keyword evidence="4" id="KW-1185">Reference proteome</keyword>
<comment type="caution">
    <text evidence="3">The sequence shown here is derived from an EMBL/GenBank/DDBJ whole genome shotgun (WGS) entry which is preliminary data.</text>
</comment>
<reference evidence="3 4" key="1">
    <citation type="submission" date="2020-12" db="EMBL/GenBank/DDBJ databases">
        <title>Sphingomonas sp.</title>
        <authorList>
            <person name="Kim M.K."/>
        </authorList>
    </citation>
    <scope>NUCLEOTIDE SEQUENCE [LARGE SCALE GENOMIC DNA]</scope>
    <source>
        <strain evidence="3 4">BT552</strain>
    </source>
</reference>
<dbReference type="RefSeq" id="WP_204192968.1">
    <property type="nucleotide sequence ID" value="NZ_JAFEMC010000001.1"/>
</dbReference>
<feature type="chain" id="PRO_5045362863" description="TonB C-terminal domain-containing protein" evidence="1">
    <location>
        <begin position="20"/>
        <end position="656"/>
    </location>
</feature>